<dbReference type="Gene3D" id="3.90.550.10">
    <property type="entry name" value="Spore Coat Polysaccharide Biosynthesis Protein SpsA, Chain A"/>
    <property type="match status" value="1"/>
</dbReference>
<dbReference type="STRING" id="1173020.Cha6605_4678"/>
<name>K9UMB7_CHAP6</name>
<keyword evidence="2" id="KW-0808">Transferase</keyword>
<dbReference type="Proteomes" id="UP000010366">
    <property type="component" value="Chromosome"/>
</dbReference>
<protein>
    <submittedName>
        <fullName evidence="2">Glycosyl transferase</fullName>
    </submittedName>
</protein>
<dbReference type="CDD" id="cd06433">
    <property type="entry name" value="GT_2_WfgS_like"/>
    <property type="match status" value="1"/>
</dbReference>
<dbReference type="RefSeq" id="WP_015161692.1">
    <property type="nucleotide sequence ID" value="NC_019697.1"/>
</dbReference>
<dbReference type="GO" id="GO:0016740">
    <property type="term" value="F:transferase activity"/>
    <property type="evidence" value="ECO:0007669"/>
    <property type="project" value="UniProtKB-KW"/>
</dbReference>
<dbReference type="PANTHER" id="PTHR22916">
    <property type="entry name" value="GLYCOSYLTRANSFERASE"/>
    <property type="match status" value="1"/>
</dbReference>
<dbReference type="OrthoDB" id="396512at2"/>
<dbReference type="PANTHER" id="PTHR22916:SF65">
    <property type="entry name" value="SLR1065 PROTEIN"/>
    <property type="match status" value="1"/>
</dbReference>
<proteinExistence type="predicted"/>
<dbReference type="InterPro" id="IPR029044">
    <property type="entry name" value="Nucleotide-diphossugar_trans"/>
</dbReference>
<organism evidence="2 3">
    <name type="scientific">Chamaesiphon minutus (strain ATCC 27169 / PCC 6605)</name>
    <dbReference type="NCBI Taxonomy" id="1173020"/>
    <lineage>
        <taxon>Bacteria</taxon>
        <taxon>Bacillati</taxon>
        <taxon>Cyanobacteriota</taxon>
        <taxon>Cyanophyceae</taxon>
        <taxon>Gomontiellales</taxon>
        <taxon>Chamaesiphonaceae</taxon>
        <taxon>Chamaesiphon</taxon>
    </lineage>
</organism>
<dbReference type="HOGENOM" id="CLU_025996_21_0_3"/>
<reference evidence="2 3" key="1">
    <citation type="submission" date="2012-05" db="EMBL/GenBank/DDBJ databases">
        <title>Finished chromosome of genome of Chamaesiphon sp. PCC 6605.</title>
        <authorList>
            <consortium name="US DOE Joint Genome Institute"/>
            <person name="Gugger M."/>
            <person name="Coursin T."/>
            <person name="Rippka R."/>
            <person name="Tandeau De Marsac N."/>
            <person name="Huntemann M."/>
            <person name="Wei C.-L."/>
            <person name="Han J."/>
            <person name="Detter J.C."/>
            <person name="Han C."/>
            <person name="Tapia R."/>
            <person name="Chen A."/>
            <person name="Kyrpides N."/>
            <person name="Mavromatis K."/>
            <person name="Markowitz V."/>
            <person name="Szeto E."/>
            <person name="Ivanova N."/>
            <person name="Pagani I."/>
            <person name="Pati A."/>
            <person name="Goodwin L."/>
            <person name="Nordberg H.P."/>
            <person name="Cantor M.N."/>
            <person name="Hua S.X."/>
            <person name="Woyke T."/>
            <person name="Kerfeld C.A."/>
        </authorList>
    </citation>
    <scope>NUCLEOTIDE SEQUENCE [LARGE SCALE GENOMIC DNA]</scope>
    <source>
        <strain evidence="3">ATCC 27169 / PCC 6605</strain>
    </source>
</reference>
<dbReference type="SUPFAM" id="SSF53448">
    <property type="entry name" value="Nucleotide-diphospho-sugar transferases"/>
    <property type="match status" value="1"/>
</dbReference>
<keyword evidence="3" id="KW-1185">Reference proteome</keyword>
<dbReference type="KEGG" id="cmp:Cha6605_4678"/>
<dbReference type="AlphaFoldDB" id="K9UMB7"/>
<evidence type="ECO:0000313" key="2">
    <source>
        <dbReference type="EMBL" id="AFY95596.1"/>
    </source>
</evidence>
<dbReference type="InterPro" id="IPR001173">
    <property type="entry name" value="Glyco_trans_2-like"/>
</dbReference>
<dbReference type="eggNOG" id="COG1216">
    <property type="taxonomic scope" value="Bacteria"/>
</dbReference>
<gene>
    <name evidence="2" type="ORF">Cha6605_4678</name>
</gene>
<dbReference type="EMBL" id="CP003600">
    <property type="protein sequence ID" value="AFY95596.1"/>
    <property type="molecule type" value="Genomic_DNA"/>
</dbReference>
<evidence type="ECO:0000259" key="1">
    <source>
        <dbReference type="Pfam" id="PF00535"/>
    </source>
</evidence>
<dbReference type="Pfam" id="PF00535">
    <property type="entry name" value="Glycos_transf_2"/>
    <property type="match status" value="1"/>
</dbReference>
<evidence type="ECO:0000313" key="3">
    <source>
        <dbReference type="Proteomes" id="UP000010366"/>
    </source>
</evidence>
<sequence length="332" mass="38499">MTKDLTLPSSTKIGWPWSIEHFIDTNDSSLDLKYPKITVLTPNYNYGHYLEETIRSVLLQGYPNLEYIIIDGGSTDNSLEIIKKYEPWLTYWVSEPDRGQTHAINKGLEKATGDIFNWINSDDILMPGALFAIARGMQDSDAFVGVVNNFDESGREVKVFPQNITSKGLLTRFNTTEKPQNRDTVYHQPGFWFKTKYLKQIGALNEELHLQFDFDRVVRYIHHYPKVNYSNQTLVNFRCHQEQKTSPGKIEQEGQKIANSILADPVYQDLERLAKLWLSRLVWYEDLASIHQQNSRKLRIINALKILLLSCKNPGAYWTRYTFGSIRQLLTK</sequence>
<feature type="domain" description="Glycosyltransferase 2-like" evidence="1">
    <location>
        <begin position="38"/>
        <end position="201"/>
    </location>
</feature>
<accession>K9UMB7</accession>